<dbReference type="RefSeq" id="WP_377928780.1">
    <property type="nucleotide sequence ID" value="NZ_JBHUEM010000020.1"/>
</dbReference>
<reference evidence="7" key="1">
    <citation type="journal article" date="2019" name="Int. J. Syst. Evol. Microbiol.">
        <title>The Global Catalogue of Microorganisms (GCM) 10K type strain sequencing project: providing services to taxonomists for standard genome sequencing and annotation.</title>
        <authorList>
            <consortium name="The Broad Institute Genomics Platform"/>
            <consortium name="The Broad Institute Genome Sequencing Center for Infectious Disease"/>
            <person name="Wu L."/>
            <person name="Ma J."/>
        </authorList>
    </citation>
    <scope>NUCLEOTIDE SEQUENCE [LARGE SCALE GENOMIC DNA]</scope>
    <source>
        <strain evidence="7">CCUG 49339</strain>
    </source>
</reference>
<keyword evidence="7" id="KW-1185">Reference proteome</keyword>
<dbReference type="Pfam" id="PF13476">
    <property type="entry name" value="AAA_23"/>
    <property type="match status" value="1"/>
</dbReference>
<dbReference type="InterPro" id="IPR038729">
    <property type="entry name" value="Rad50/SbcC_AAA"/>
</dbReference>
<organism evidence="6 7">
    <name type="scientific">Bacillus salitolerans</name>
    <dbReference type="NCBI Taxonomy" id="1437434"/>
    <lineage>
        <taxon>Bacteria</taxon>
        <taxon>Bacillati</taxon>
        <taxon>Bacillota</taxon>
        <taxon>Bacilli</taxon>
        <taxon>Bacillales</taxon>
        <taxon>Bacillaceae</taxon>
        <taxon>Bacillus</taxon>
    </lineage>
</organism>
<dbReference type="EMBL" id="JBHUEM010000020">
    <property type="protein sequence ID" value="MFD1737577.1"/>
    <property type="molecule type" value="Genomic_DNA"/>
</dbReference>
<dbReference type="PANTHER" id="PTHR32114:SF2">
    <property type="entry name" value="ABC TRANSPORTER ABCH.3"/>
    <property type="match status" value="1"/>
</dbReference>
<dbReference type="Proteomes" id="UP001597214">
    <property type="component" value="Unassembled WGS sequence"/>
</dbReference>
<evidence type="ECO:0000313" key="6">
    <source>
        <dbReference type="EMBL" id="MFD1737577.1"/>
    </source>
</evidence>
<comment type="similarity">
    <text evidence="1">Belongs to the SMC family. SbcC subfamily.</text>
</comment>
<comment type="subunit">
    <text evidence="2">Heterodimer of SbcC and SbcD.</text>
</comment>
<name>A0ABW4LST1_9BACI</name>
<evidence type="ECO:0000259" key="5">
    <source>
        <dbReference type="Pfam" id="PF13476"/>
    </source>
</evidence>
<proteinExistence type="inferred from homology"/>
<comment type="caution">
    <text evidence="6">The sequence shown here is derived from an EMBL/GenBank/DDBJ whole genome shotgun (WGS) entry which is preliminary data.</text>
</comment>
<accession>A0ABW4LST1</accession>
<keyword evidence="4" id="KW-0175">Coiled coil</keyword>
<dbReference type="Gene3D" id="1.10.287.1490">
    <property type="match status" value="1"/>
</dbReference>
<dbReference type="PANTHER" id="PTHR32114">
    <property type="entry name" value="ABC TRANSPORTER ABCH.3"/>
    <property type="match status" value="1"/>
</dbReference>
<dbReference type="Gene3D" id="3.40.50.300">
    <property type="entry name" value="P-loop containing nucleotide triphosphate hydrolases"/>
    <property type="match status" value="2"/>
</dbReference>
<evidence type="ECO:0000256" key="3">
    <source>
        <dbReference type="ARBA" id="ARBA00013368"/>
    </source>
</evidence>
<sequence length="1030" mass="119179">MKPLKVTMTAFGPYKDQETVNFTELSEHKLFVISGNTGAGKTTIFDAICFALYGDASGEDRNDVRMLRSDFADDDLHTSVELVFELKSKVYKVFRQLAHIKEGNKSATGDRYELYELIHGEEIPLTDRFIVSQINEKIQEIIGLTKEQFSQIVMLPQGEFRKLLTSETENKEEILRRIFKTGFYKNVGEQLNQQRKDVQKLYDEQLKVRDIYIEGLKSTIPIREESELFRVFSQDFYNTHQVLQALDLELSYYNQRLNDHSRKLQEKITTFQNFSIQFHEAKSINERFNQLDEKHKRKEALDVRAKEFEEKERKYELAEKASHLEVLEKHFIQLKDDSLKKQSELTTARNNYVLAEKVQIVAQTAYREEQQKESIRENTVVELERLTEYLPTVRELEQKRKQIETLTNTIQKMSLEANKLDALLQDKQSKKTMLNEQIKGLEENVRTLPEKTELISSLRNKAQVLKEYLKKLHLLQVENERAQSDQKVLMRVESEFDLLEASWIEGQASILATHLHNGQPCPVCGSVEHPKKAVLSNRTPTKEELEEKRKEKKLAEQAYNISKAKYTNTHEQIEELKQTVVDVGFDPIQAKKQYDHIVEQGVSLDKEIQQYKKEQLALDQLKNKYQEIEKQIEILIKELTDQNTLLSNTKATLQTEQSLFDQSIHKIPDELRSLQALQTSIEQLRHKKHQLDSDWKKAQTDFQTSNERLATAKANVENATIQVTDSDSKYEKAKQDYEASIKKAGFATEDSYKQSKMTTLEMDVLKSSIEEYKSDVKTVHVQILELEEELKARKRSDLDEMQSVLQTLEGELDQLRATSQEINNYITRSKEYKENIATTDNQLHEHEQKVQLVKDLYDAVRGENPKKISFERYLQIEFLEQIVQAANERLKQLSNGQYFLIRSDRLEKRGKQSGLGLDVLDHYTGQFRDVKSLSGGEKFNASLCLALGMADVIQAYEGGISIETMFIDEGFGSLDEESLNKAIDTLIDLQQSGRMIGVISHVAELKQAIPAILEVTKTKEGYSTTKFVIS</sequence>
<feature type="coiled-coil region" evidence="4">
    <location>
        <begin position="396"/>
        <end position="485"/>
    </location>
</feature>
<evidence type="ECO:0000256" key="1">
    <source>
        <dbReference type="ARBA" id="ARBA00006930"/>
    </source>
</evidence>
<evidence type="ECO:0000256" key="2">
    <source>
        <dbReference type="ARBA" id="ARBA00011322"/>
    </source>
</evidence>
<evidence type="ECO:0000256" key="4">
    <source>
        <dbReference type="SAM" id="Coils"/>
    </source>
</evidence>
<gene>
    <name evidence="6" type="ORF">ACFSCX_13535</name>
</gene>
<feature type="domain" description="Rad50/SbcC-type AAA" evidence="5">
    <location>
        <begin position="5"/>
        <end position="199"/>
    </location>
</feature>
<dbReference type="SUPFAM" id="SSF52540">
    <property type="entry name" value="P-loop containing nucleoside triphosphate hydrolases"/>
    <property type="match status" value="1"/>
</dbReference>
<feature type="coiled-coil region" evidence="4">
    <location>
        <begin position="291"/>
        <end position="318"/>
    </location>
</feature>
<feature type="coiled-coil region" evidence="4">
    <location>
        <begin position="769"/>
        <end position="849"/>
    </location>
</feature>
<evidence type="ECO:0000313" key="7">
    <source>
        <dbReference type="Proteomes" id="UP001597214"/>
    </source>
</evidence>
<protein>
    <recommendedName>
        <fullName evidence="3">Nuclease SbcCD subunit C</fullName>
    </recommendedName>
</protein>
<feature type="coiled-coil region" evidence="4">
    <location>
        <begin position="604"/>
        <end position="694"/>
    </location>
</feature>
<dbReference type="InterPro" id="IPR027417">
    <property type="entry name" value="P-loop_NTPase"/>
</dbReference>
<dbReference type="Pfam" id="PF13558">
    <property type="entry name" value="SbcC_Walker_B"/>
    <property type="match status" value="1"/>
</dbReference>